<dbReference type="Proteomes" id="UP001341840">
    <property type="component" value="Unassembled WGS sequence"/>
</dbReference>
<sequence>MSCKALLVLVMFMVTILLTASEEAPRVDLDEKFDQNYGNNNDPEHALDKSKQYHGHRGGGISGRGSYGGGFGGRGGYGGPRRAGGARDGGSDGCPPGGWCCVPKDLKCLKCCLTPHQSANETNNIDAKTHA</sequence>
<feature type="signal peptide" evidence="2">
    <location>
        <begin position="1"/>
        <end position="21"/>
    </location>
</feature>
<feature type="region of interest" description="Disordered" evidence="1">
    <location>
        <begin position="32"/>
        <end position="95"/>
    </location>
</feature>
<gene>
    <name evidence="3" type="ORF">PIB30_084008</name>
</gene>
<keyword evidence="4" id="KW-1185">Reference proteome</keyword>
<feature type="chain" id="PRO_5045295482" description="Glycine-rich protein" evidence="2">
    <location>
        <begin position="22"/>
        <end position="131"/>
    </location>
</feature>
<dbReference type="Pfam" id="PF07172">
    <property type="entry name" value="GRP"/>
    <property type="match status" value="1"/>
</dbReference>
<accession>A0ABU6TV94</accession>
<evidence type="ECO:0000256" key="1">
    <source>
        <dbReference type="SAM" id="MobiDB-lite"/>
    </source>
</evidence>
<dbReference type="InterPro" id="IPR010800">
    <property type="entry name" value="GRP"/>
</dbReference>
<proteinExistence type="predicted"/>
<dbReference type="EMBL" id="JASCZI010091970">
    <property type="protein sequence ID" value="MED6151603.1"/>
    <property type="molecule type" value="Genomic_DNA"/>
</dbReference>
<comment type="caution">
    <text evidence="3">The sequence shown here is derived from an EMBL/GenBank/DDBJ whole genome shotgun (WGS) entry which is preliminary data.</text>
</comment>
<keyword evidence="2" id="KW-0732">Signal</keyword>
<protein>
    <recommendedName>
        <fullName evidence="5">Glycine-rich protein</fullName>
    </recommendedName>
</protein>
<feature type="compositionally biased region" description="Gly residues" evidence="1">
    <location>
        <begin position="58"/>
        <end position="95"/>
    </location>
</feature>
<feature type="compositionally biased region" description="Basic and acidic residues" evidence="1">
    <location>
        <begin position="42"/>
        <end position="51"/>
    </location>
</feature>
<evidence type="ECO:0000313" key="3">
    <source>
        <dbReference type="EMBL" id="MED6151603.1"/>
    </source>
</evidence>
<evidence type="ECO:0000313" key="4">
    <source>
        <dbReference type="Proteomes" id="UP001341840"/>
    </source>
</evidence>
<organism evidence="3 4">
    <name type="scientific">Stylosanthes scabra</name>
    <dbReference type="NCBI Taxonomy" id="79078"/>
    <lineage>
        <taxon>Eukaryota</taxon>
        <taxon>Viridiplantae</taxon>
        <taxon>Streptophyta</taxon>
        <taxon>Embryophyta</taxon>
        <taxon>Tracheophyta</taxon>
        <taxon>Spermatophyta</taxon>
        <taxon>Magnoliopsida</taxon>
        <taxon>eudicotyledons</taxon>
        <taxon>Gunneridae</taxon>
        <taxon>Pentapetalae</taxon>
        <taxon>rosids</taxon>
        <taxon>fabids</taxon>
        <taxon>Fabales</taxon>
        <taxon>Fabaceae</taxon>
        <taxon>Papilionoideae</taxon>
        <taxon>50 kb inversion clade</taxon>
        <taxon>dalbergioids sensu lato</taxon>
        <taxon>Dalbergieae</taxon>
        <taxon>Pterocarpus clade</taxon>
        <taxon>Stylosanthes</taxon>
    </lineage>
</organism>
<evidence type="ECO:0000256" key="2">
    <source>
        <dbReference type="SAM" id="SignalP"/>
    </source>
</evidence>
<reference evidence="3 4" key="1">
    <citation type="journal article" date="2023" name="Plants (Basel)">
        <title>Bridging the Gap: Combining Genomics and Transcriptomics Approaches to Understand Stylosanthes scabra, an Orphan Legume from the Brazilian Caatinga.</title>
        <authorList>
            <person name="Ferreira-Neto J.R.C."/>
            <person name="da Silva M.D."/>
            <person name="Binneck E."/>
            <person name="de Melo N.F."/>
            <person name="da Silva R.H."/>
            <person name="de Melo A.L.T.M."/>
            <person name="Pandolfi V."/>
            <person name="Bustamante F.O."/>
            <person name="Brasileiro-Vidal A.C."/>
            <person name="Benko-Iseppon A.M."/>
        </authorList>
    </citation>
    <scope>NUCLEOTIDE SEQUENCE [LARGE SCALE GENOMIC DNA]</scope>
    <source>
        <tissue evidence="3">Leaves</tissue>
    </source>
</reference>
<name>A0ABU6TV94_9FABA</name>
<evidence type="ECO:0008006" key="5">
    <source>
        <dbReference type="Google" id="ProtNLM"/>
    </source>
</evidence>